<feature type="transmembrane region" description="Helical" evidence="10">
    <location>
        <begin position="7"/>
        <end position="31"/>
    </location>
</feature>
<evidence type="ECO:0000256" key="4">
    <source>
        <dbReference type="ARBA" id="ARBA00022692"/>
    </source>
</evidence>
<evidence type="ECO:0000256" key="7">
    <source>
        <dbReference type="ARBA" id="ARBA00023136"/>
    </source>
</evidence>
<proteinExistence type="predicted"/>
<accession>A0A8K0GDU6</accession>
<keyword evidence="2" id="KW-1003">Cell membrane</keyword>
<dbReference type="Pfam" id="PF02949">
    <property type="entry name" value="7tm_6"/>
    <property type="match status" value="1"/>
</dbReference>
<feature type="non-terminal residue" evidence="11">
    <location>
        <position position="1"/>
    </location>
</feature>
<dbReference type="OrthoDB" id="7545962at2759"/>
<dbReference type="PANTHER" id="PTHR21137:SF35">
    <property type="entry name" value="ODORANT RECEPTOR 19A-RELATED"/>
    <property type="match status" value="1"/>
</dbReference>
<evidence type="ECO:0000256" key="10">
    <source>
        <dbReference type="SAM" id="Phobius"/>
    </source>
</evidence>
<name>A0A8K0GDU6_IGNLU</name>
<keyword evidence="3" id="KW-0716">Sensory transduction</keyword>
<organism evidence="11 12">
    <name type="scientific">Ignelater luminosus</name>
    <name type="common">Cucubano</name>
    <name type="synonym">Pyrophorus luminosus</name>
    <dbReference type="NCBI Taxonomy" id="2038154"/>
    <lineage>
        <taxon>Eukaryota</taxon>
        <taxon>Metazoa</taxon>
        <taxon>Ecdysozoa</taxon>
        <taxon>Arthropoda</taxon>
        <taxon>Hexapoda</taxon>
        <taxon>Insecta</taxon>
        <taxon>Pterygota</taxon>
        <taxon>Neoptera</taxon>
        <taxon>Endopterygota</taxon>
        <taxon>Coleoptera</taxon>
        <taxon>Polyphaga</taxon>
        <taxon>Elateriformia</taxon>
        <taxon>Elateroidea</taxon>
        <taxon>Elateridae</taxon>
        <taxon>Agrypninae</taxon>
        <taxon>Pyrophorini</taxon>
        <taxon>Ignelater</taxon>
    </lineage>
</organism>
<evidence type="ECO:0000256" key="3">
    <source>
        <dbReference type="ARBA" id="ARBA00022606"/>
    </source>
</evidence>
<evidence type="ECO:0000256" key="1">
    <source>
        <dbReference type="ARBA" id="ARBA00004651"/>
    </source>
</evidence>
<keyword evidence="9" id="KW-0807">Transducer</keyword>
<evidence type="ECO:0000256" key="8">
    <source>
        <dbReference type="ARBA" id="ARBA00023170"/>
    </source>
</evidence>
<dbReference type="GO" id="GO:0007165">
    <property type="term" value="P:signal transduction"/>
    <property type="evidence" value="ECO:0007669"/>
    <property type="project" value="UniProtKB-KW"/>
</dbReference>
<keyword evidence="8" id="KW-0675">Receptor</keyword>
<comment type="caution">
    <text evidence="11">The sequence shown here is derived from an EMBL/GenBank/DDBJ whole genome shotgun (WGS) entry which is preliminary data.</text>
</comment>
<keyword evidence="4 10" id="KW-0812">Transmembrane</keyword>
<dbReference type="PANTHER" id="PTHR21137">
    <property type="entry name" value="ODORANT RECEPTOR"/>
    <property type="match status" value="1"/>
</dbReference>
<dbReference type="Proteomes" id="UP000801492">
    <property type="component" value="Unassembled WGS sequence"/>
</dbReference>
<evidence type="ECO:0000313" key="11">
    <source>
        <dbReference type="EMBL" id="KAF2894628.1"/>
    </source>
</evidence>
<evidence type="ECO:0000256" key="5">
    <source>
        <dbReference type="ARBA" id="ARBA00022725"/>
    </source>
</evidence>
<keyword evidence="7 10" id="KW-0472">Membrane</keyword>
<gene>
    <name evidence="11" type="ORF">ILUMI_11544</name>
</gene>
<evidence type="ECO:0000256" key="6">
    <source>
        <dbReference type="ARBA" id="ARBA00022989"/>
    </source>
</evidence>
<comment type="subcellular location">
    <subcellularLocation>
        <location evidence="1">Cell membrane</location>
        <topology evidence="1">Multi-pass membrane protein</topology>
    </subcellularLocation>
</comment>
<keyword evidence="6 10" id="KW-1133">Transmembrane helix</keyword>
<protein>
    <recommendedName>
        <fullName evidence="13">Odorant receptor</fullName>
    </recommendedName>
</protein>
<sequence length="86" mass="9785">RSIQIKLRYTVFFVTLALQLSFYCIPANYIADEALAVARAIYFSKWYSHHFPCLKVPLLLMMQNAQRGITIKAGGLVAINTETFVN</sequence>
<keyword evidence="5" id="KW-0552">Olfaction</keyword>
<dbReference type="AlphaFoldDB" id="A0A8K0GDU6"/>
<keyword evidence="12" id="KW-1185">Reference proteome</keyword>
<dbReference type="GO" id="GO:0004984">
    <property type="term" value="F:olfactory receptor activity"/>
    <property type="evidence" value="ECO:0007669"/>
    <property type="project" value="InterPro"/>
</dbReference>
<evidence type="ECO:0000256" key="9">
    <source>
        <dbReference type="ARBA" id="ARBA00023224"/>
    </source>
</evidence>
<dbReference type="InterPro" id="IPR004117">
    <property type="entry name" value="7tm6_olfct_rcpt"/>
</dbReference>
<evidence type="ECO:0000256" key="2">
    <source>
        <dbReference type="ARBA" id="ARBA00022475"/>
    </source>
</evidence>
<dbReference type="GO" id="GO:0005886">
    <property type="term" value="C:plasma membrane"/>
    <property type="evidence" value="ECO:0007669"/>
    <property type="project" value="UniProtKB-SubCell"/>
</dbReference>
<dbReference type="EMBL" id="VTPC01006807">
    <property type="protein sequence ID" value="KAF2894628.1"/>
    <property type="molecule type" value="Genomic_DNA"/>
</dbReference>
<evidence type="ECO:0000313" key="12">
    <source>
        <dbReference type="Proteomes" id="UP000801492"/>
    </source>
</evidence>
<feature type="non-terminal residue" evidence="11">
    <location>
        <position position="86"/>
    </location>
</feature>
<evidence type="ECO:0008006" key="13">
    <source>
        <dbReference type="Google" id="ProtNLM"/>
    </source>
</evidence>
<dbReference type="GO" id="GO:0005549">
    <property type="term" value="F:odorant binding"/>
    <property type="evidence" value="ECO:0007669"/>
    <property type="project" value="InterPro"/>
</dbReference>
<reference evidence="11" key="1">
    <citation type="submission" date="2019-08" db="EMBL/GenBank/DDBJ databases">
        <title>The genome of the North American firefly Photinus pyralis.</title>
        <authorList>
            <consortium name="Photinus pyralis genome working group"/>
            <person name="Fallon T.R."/>
            <person name="Sander Lower S.E."/>
            <person name="Weng J.-K."/>
        </authorList>
    </citation>
    <scope>NUCLEOTIDE SEQUENCE</scope>
    <source>
        <strain evidence="11">TRF0915ILg1</strain>
        <tissue evidence="11">Whole body</tissue>
    </source>
</reference>